<dbReference type="Gene3D" id="3.40.390.10">
    <property type="entry name" value="Collagenase (Catalytic Domain)"/>
    <property type="match status" value="1"/>
</dbReference>
<dbReference type="PANTHER" id="PTHR11733:SF240">
    <property type="entry name" value="GH14155P-RELATED"/>
    <property type="match status" value="1"/>
</dbReference>
<evidence type="ECO:0000256" key="6">
    <source>
        <dbReference type="ARBA" id="ARBA00023049"/>
    </source>
</evidence>
<dbReference type="GO" id="GO:0005886">
    <property type="term" value="C:plasma membrane"/>
    <property type="evidence" value="ECO:0007669"/>
    <property type="project" value="TreeGrafter"/>
</dbReference>
<evidence type="ECO:0000313" key="9">
    <source>
        <dbReference type="EMBL" id="KAK3802943.1"/>
    </source>
</evidence>
<evidence type="ECO:0000256" key="4">
    <source>
        <dbReference type="ARBA" id="ARBA00022801"/>
    </source>
</evidence>
<dbReference type="InterPro" id="IPR008753">
    <property type="entry name" value="Peptidase_M13_N"/>
</dbReference>
<dbReference type="GO" id="GO:0016485">
    <property type="term" value="P:protein processing"/>
    <property type="evidence" value="ECO:0007669"/>
    <property type="project" value="TreeGrafter"/>
</dbReference>
<dbReference type="InterPro" id="IPR042089">
    <property type="entry name" value="Peptidase_M13_dom_2"/>
</dbReference>
<keyword evidence="10" id="KW-1185">Reference proteome</keyword>
<dbReference type="GO" id="GO:0004222">
    <property type="term" value="F:metalloendopeptidase activity"/>
    <property type="evidence" value="ECO:0007669"/>
    <property type="project" value="InterPro"/>
</dbReference>
<evidence type="ECO:0000259" key="8">
    <source>
        <dbReference type="Pfam" id="PF05649"/>
    </source>
</evidence>
<protein>
    <submittedName>
        <fullName evidence="9">Uncharacterized protein</fullName>
    </submittedName>
</protein>
<proteinExistence type="predicted"/>
<dbReference type="InterPro" id="IPR018497">
    <property type="entry name" value="Peptidase_M13_C"/>
</dbReference>
<dbReference type="PRINTS" id="PR00786">
    <property type="entry name" value="NEPRILYSIN"/>
</dbReference>
<keyword evidence="3" id="KW-0479">Metal-binding</keyword>
<reference evidence="9" key="1">
    <citation type="journal article" date="2023" name="G3 (Bethesda)">
        <title>A reference genome for the long-term kleptoplast-retaining sea slug Elysia crispata morphotype clarki.</title>
        <authorList>
            <person name="Eastman K.E."/>
            <person name="Pendleton A.L."/>
            <person name="Shaikh M.A."/>
            <person name="Suttiyut T."/>
            <person name="Ogas R."/>
            <person name="Tomko P."/>
            <person name="Gavelis G."/>
            <person name="Widhalm J.R."/>
            <person name="Wisecaver J.H."/>
        </authorList>
    </citation>
    <scope>NUCLEOTIDE SEQUENCE</scope>
    <source>
        <strain evidence="9">ECLA1</strain>
    </source>
</reference>
<evidence type="ECO:0000256" key="3">
    <source>
        <dbReference type="ARBA" id="ARBA00022723"/>
    </source>
</evidence>
<gene>
    <name evidence="9" type="ORF">RRG08_051699</name>
</gene>
<feature type="domain" description="Peptidase M13 N-terminal" evidence="8">
    <location>
        <begin position="75"/>
        <end position="310"/>
    </location>
</feature>
<evidence type="ECO:0000313" key="10">
    <source>
        <dbReference type="Proteomes" id="UP001283361"/>
    </source>
</evidence>
<dbReference type="EMBL" id="JAWDGP010000204">
    <property type="protein sequence ID" value="KAK3802943.1"/>
    <property type="molecule type" value="Genomic_DNA"/>
</dbReference>
<organism evidence="9 10">
    <name type="scientific">Elysia crispata</name>
    <name type="common">lettuce slug</name>
    <dbReference type="NCBI Taxonomy" id="231223"/>
    <lineage>
        <taxon>Eukaryota</taxon>
        <taxon>Metazoa</taxon>
        <taxon>Spiralia</taxon>
        <taxon>Lophotrochozoa</taxon>
        <taxon>Mollusca</taxon>
        <taxon>Gastropoda</taxon>
        <taxon>Heterobranchia</taxon>
        <taxon>Euthyneura</taxon>
        <taxon>Panpulmonata</taxon>
        <taxon>Sacoglossa</taxon>
        <taxon>Placobranchoidea</taxon>
        <taxon>Plakobranchidae</taxon>
        <taxon>Elysia</taxon>
    </lineage>
</organism>
<name>A0AAE1BAX4_9GAST</name>
<dbReference type="Pfam" id="PF01431">
    <property type="entry name" value="Peptidase_M13"/>
    <property type="match status" value="1"/>
</dbReference>
<dbReference type="SUPFAM" id="SSF55486">
    <property type="entry name" value="Metalloproteases ('zincins'), catalytic domain"/>
    <property type="match status" value="1"/>
</dbReference>
<keyword evidence="4" id="KW-0378">Hydrolase</keyword>
<dbReference type="Gene3D" id="1.10.1380.10">
    <property type="entry name" value="Neutral endopeptidase , domain2"/>
    <property type="match status" value="1"/>
</dbReference>
<dbReference type="InterPro" id="IPR024079">
    <property type="entry name" value="MetalloPept_cat_dom_sf"/>
</dbReference>
<keyword evidence="5" id="KW-0862">Zinc</keyword>
<dbReference type="GO" id="GO:0046872">
    <property type="term" value="F:metal ion binding"/>
    <property type="evidence" value="ECO:0007669"/>
    <property type="project" value="UniProtKB-KW"/>
</dbReference>
<comment type="caution">
    <text evidence="9">The sequence shown here is derived from an EMBL/GenBank/DDBJ whole genome shotgun (WGS) entry which is preliminary data.</text>
</comment>
<evidence type="ECO:0000256" key="2">
    <source>
        <dbReference type="ARBA" id="ARBA00022670"/>
    </source>
</evidence>
<dbReference type="InterPro" id="IPR000718">
    <property type="entry name" value="Peptidase_M13"/>
</dbReference>
<feature type="domain" description="Peptidase M13 C-terminal" evidence="7">
    <location>
        <begin position="372"/>
        <end position="577"/>
    </location>
</feature>
<accession>A0AAE1BAX4</accession>
<evidence type="ECO:0000259" key="7">
    <source>
        <dbReference type="Pfam" id="PF01431"/>
    </source>
</evidence>
<evidence type="ECO:0000256" key="5">
    <source>
        <dbReference type="ARBA" id="ARBA00022833"/>
    </source>
</evidence>
<dbReference type="CDD" id="cd08662">
    <property type="entry name" value="M13"/>
    <property type="match status" value="1"/>
</dbReference>
<keyword evidence="2" id="KW-0645">Protease</keyword>
<dbReference type="Proteomes" id="UP001283361">
    <property type="component" value="Unassembled WGS sequence"/>
</dbReference>
<feature type="non-terminal residue" evidence="9">
    <location>
        <position position="1"/>
    </location>
</feature>
<evidence type="ECO:0000256" key="1">
    <source>
        <dbReference type="ARBA" id="ARBA00001947"/>
    </source>
</evidence>
<dbReference type="PANTHER" id="PTHR11733">
    <property type="entry name" value="ZINC METALLOPROTEASE FAMILY M13 NEPRILYSIN-RELATED"/>
    <property type="match status" value="1"/>
</dbReference>
<dbReference type="Pfam" id="PF05649">
    <property type="entry name" value="Peptidase_M13_N"/>
    <property type="match status" value="1"/>
</dbReference>
<comment type="cofactor">
    <cofactor evidence="1">
        <name>Zn(2+)</name>
        <dbReference type="ChEBI" id="CHEBI:29105"/>
    </cofactor>
</comment>
<sequence>SREDKNSTYFLSTPHADVWPTLKGSNWVPSAVDWPNKIIEMTRRNHVELLFRANPMYHVMGGRVSLNYKADMLVEELYTRTLTTQITDAIKKYYKDLAVELGADPQTAATDAAEVLALEREIAQIKASQTYHIRDYIGFQMASGHFQTRRLVQATYNSSNISIPSDQFVTLRFPPSYLTNIRNILDTKGRRAVYNMFAFEVARRMLERSTQRLNHIFLNYSVAVSPNNQYRTTRAFSYSSCRGRTNVLYRNLIGRMFVERKFPARSLSDVKTIVEKVTSTFKTMVNSSWLENPTKMEALRMFDKLHVFIGNGTELSARELKRFYGKLQITETDFMKNRWALREAVKAIYYWSNWNDGGKTRMMMSHPTNYESFYKHQDIQIIYTAGALQPPTYDLSFSRIYKYGTVGFYLAHELDHMLHKNHRNGKMYDSHGVQRNWYTESDRATVLQKSNCFKTQYNAMRHPVHQIAVDAQQFLWEGIADISGLMAASEAIKDVFNQTELDSLVPGTNFTLHKWFFLAYAQNWCSPNTINEYQGGRFTHPPKYFRINGAVMNNPNFANAFSCGADSAMNADTKCSVW</sequence>
<keyword evidence="6" id="KW-0482">Metalloprotease</keyword>
<dbReference type="PROSITE" id="PS51885">
    <property type="entry name" value="NEPRILYSIN"/>
    <property type="match status" value="1"/>
</dbReference>
<dbReference type="AlphaFoldDB" id="A0AAE1BAX4"/>